<dbReference type="Pfam" id="PF02576">
    <property type="entry name" value="RimP_N"/>
    <property type="match status" value="1"/>
</dbReference>
<feature type="domain" description="Ribosome maturation factor RimP C-terminal" evidence="5">
    <location>
        <begin position="88"/>
        <end position="150"/>
    </location>
</feature>
<evidence type="ECO:0000256" key="2">
    <source>
        <dbReference type="ARBA" id="ARBA00022517"/>
    </source>
</evidence>
<keyword evidence="1 3" id="KW-0963">Cytoplasm</keyword>
<dbReference type="Gene3D" id="3.30.300.70">
    <property type="entry name" value="RimP-like superfamily, N-terminal"/>
    <property type="match status" value="1"/>
</dbReference>
<dbReference type="Gene3D" id="2.30.30.180">
    <property type="entry name" value="Ribosome maturation factor RimP, C-terminal domain"/>
    <property type="match status" value="1"/>
</dbReference>
<gene>
    <name evidence="3 6" type="primary">rimP</name>
    <name evidence="6" type="ORF">RIF25_02605</name>
</gene>
<keyword evidence="7" id="KW-1185">Reference proteome</keyword>
<dbReference type="PANTHER" id="PTHR33867">
    <property type="entry name" value="RIBOSOME MATURATION FACTOR RIMP"/>
    <property type="match status" value="1"/>
</dbReference>
<accession>A0AAE4JV77</accession>
<dbReference type="InterPro" id="IPR003728">
    <property type="entry name" value="Ribosome_maturation_RimP"/>
</dbReference>
<dbReference type="InterPro" id="IPR028989">
    <property type="entry name" value="RimP_N"/>
</dbReference>
<organism evidence="6 7">
    <name type="scientific">Pseudocalidococcus azoricus BACA0444</name>
    <dbReference type="NCBI Taxonomy" id="2918990"/>
    <lineage>
        <taxon>Bacteria</taxon>
        <taxon>Bacillati</taxon>
        <taxon>Cyanobacteriota</taxon>
        <taxon>Cyanophyceae</taxon>
        <taxon>Acaryochloridales</taxon>
        <taxon>Thermosynechococcaceae</taxon>
        <taxon>Pseudocalidococcus</taxon>
        <taxon>Pseudocalidococcus azoricus</taxon>
    </lineage>
</organism>
<comment type="function">
    <text evidence="3">Required for maturation of 30S ribosomal subunits.</text>
</comment>
<dbReference type="HAMAP" id="MF_01077">
    <property type="entry name" value="RimP"/>
    <property type="match status" value="1"/>
</dbReference>
<comment type="similarity">
    <text evidence="3">Belongs to the RimP family.</text>
</comment>
<dbReference type="Pfam" id="PF17384">
    <property type="entry name" value="DUF150_C"/>
    <property type="match status" value="1"/>
</dbReference>
<dbReference type="NCBIfam" id="NF000935">
    <property type="entry name" value="PRK00092.3-3"/>
    <property type="match status" value="1"/>
</dbReference>
<comment type="caution">
    <text evidence="6">The sequence shown here is derived from an EMBL/GenBank/DDBJ whole genome shotgun (WGS) entry which is preliminary data.</text>
</comment>
<evidence type="ECO:0000259" key="5">
    <source>
        <dbReference type="Pfam" id="PF17384"/>
    </source>
</evidence>
<dbReference type="InterPro" id="IPR035956">
    <property type="entry name" value="RimP_N_sf"/>
</dbReference>
<keyword evidence="2 3" id="KW-0690">Ribosome biogenesis</keyword>
<dbReference type="InterPro" id="IPR028998">
    <property type="entry name" value="RimP_C"/>
</dbReference>
<protein>
    <recommendedName>
        <fullName evidence="3">Ribosome maturation factor RimP</fullName>
    </recommendedName>
</protein>
<dbReference type="SUPFAM" id="SSF74942">
    <property type="entry name" value="YhbC-like, C-terminal domain"/>
    <property type="match status" value="1"/>
</dbReference>
<dbReference type="PANTHER" id="PTHR33867:SF1">
    <property type="entry name" value="RIBOSOME MATURATION FACTOR RIMP"/>
    <property type="match status" value="1"/>
</dbReference>
<dbReference type="SUPFAM" id="SSF75420">
    <property type="entry name" value="YhbC-like, N-terminal domain"/>
    <property type="match status" value="1"/>
</dbReference>
<evidence type="ECO:0000256" key="1">
    <source>
        <dbReference type="ARBA" id="ARBA00022490"/>
    </source>
</evidence>
<dbReference type="EMBL" id="JAVMIP010000002">
    <property type="protein sequence ID" value="MDS3859691.1"/>
    <property type="molecule type" value="Genomic_DNA"/>
</dbReference>
<feature type="domain" description="Ribosome maturation factor RimP N-terminal" evidence="4">
    <location>
        <begin position="13"/>
        <end position="84"/>
    </location>
</feature>
<evidence type="ECO:0000313" key="6">
    <source>
        <dbReference type="EMBL" id="MDS3859691.1"/>
    </source>
</evidence>
<sequence>MSHPLIPIVHDLAKSVASQLGLEAVAVYFYTHHSPPTLRVDIRHPERDITLEDCAQMSHCLEEVLDASDRVTTAYVLEISSPGLSNDLTTDRDFKSFRGFAVQVTAHSPDHGQQAWQGTLIGRDEVAVYLNQKGRKITIPRDQVSLVQLQEGPS</sequence>
<dbReference type="RefSeq" id="WP_322877000.1">
    <property type="nucleotide sequence ID" value="NZ_JAVMIP010000002.1"/>
</dbReference>
<dbReference type="GO" id="GO:0000028">
    <property type="term" value="P:ribosomal small subunit assembly"/>
    <property type="evidence" value="ECO:0007669"/>
    <property type="project" value="TreeGrafter"/>
</dbReference>
<dbReference type="InterPro" id="IPR036847">
    <property type="entry name" value="RimP_C_sf"/>
</dbReference>
<dbReference type="GO" id="GO:0006412">
    <property type="term" value="P:translation"/>
    <property type="evidence" value="ECO:0007669"/>
    <property type="project" value="TreeGrafter"/>
</dbReference>
<dbReference type="AlphaFoldDB" id="A0AAE4JV77"/>
<evidence type="ECO:0000259" key="4">
    <source>
        <dbReference type="Pfam" id="PF02576"/>
    </source>
</evidence>
<reference evidence="7" key="1">
    <citation type="submission" date="2023-07" db="EMBL/GenBank/DDBJ databases">
        <authorList>
            <person name="Luz R."/>
            <person name="Cordeiro R."/>
            <person name="Fonseca A."/>
            <person name="Goncalves V."/>
        </authorList>
    </citation>
    <scope>NUCLEOTIDE SEQUENCE [LARGE SCALE GENOMIC DNA]</scope>
    <source>
        <strain evidence="7">BACA0444</strain>
    </source>
</reference>
<comment type="subcellular location">
    <subcellularLocation>
        <location evidence="3">Cytoplasm</location>
    </subcellularLocation>
</comment>
<proteinExistence type="inferred from homology"/>
<dbReference type="CDD" id="cd01734">
    <property type="entry name" value="YlxS_C"/>
    <property type="match status" value="1"/>
</dbReference>
<dbReference type="GO" id="GO:0005829">
    <property type="term" value="C:cytosol"/>
    <property type="evidence" value="ECO:0007669"/>
    <property type="project" value="TreeGrafter"/>
</dbReference>
<evidence type="ECO:0000313" key="7">
    <source>
        <dbReference type="Proteomes" id="UP001268256"/>
    </source>
</evidence>
<dbReference type="Proteomes" id="UP001268256">
    <property type="component" value="Unassembled WGS sequence"/>
</dbReference>
<name>A0AAE4JV77_9CYAN</name>
<evidence type="ECO:0000256" key="3">
    <source>
        <dbReference type="HAMAP-Rule" id="MF_01077"/>
    </source>
</evidence>